<reference evidence="2 3" key="1">
    <citation type="submission" date="2023-01" db="EMBL/GenBank/DDBJ databases">
        <authorList>
            <person name="Whitehead M."/>
        </authorList>
    </citation>
    <scope>NUCLEOTIDE SEQUENCE [LARGE SCALE GENOMIC DNA]</scope>
</reference>
<dbReference type="InterPro" id="IPR029526">
    <property type="entry name" value="PGBD"/>
</dbReference>
<dbReference type="Pfam" id="PF13843">
    <property type="entry name" value="DDE_Tnp_1_7"/>
    <property type="match status" value="1"/>
</dbReference>
<evidence type="ECO:0000313" key="2">
    <source>
        <dbReference type="EMBL" id="CAI6373292.1"/>
    </source>
</evidence>
<accession>A0AAV0XZE4</accession>
<dbReference type="Proteomes" id="UP001160148">
    <property type="component" value="Unassembled WGS sequence"/>
</dbReference>
<protein>
    <recommendedName>
        <fullName evidence="1">PiggyBac transposable element-derived protein domain-containing protein</fullName>
    </recommendedName>
</protein>
<comment type="caution">
    <text evidence="2">The sequence shown here is derived from an EMBL/GenBank/DDBJ whole genome shotgun (WGS) entry which is preliminary data.</text>
</comment>
<evidence type="ECO:0000313" key="3">
    <source>
        <dbReference type="Proteomes" id="UP001160148"/>
    </source>
</evidence>
<dbReference type="EMBL" id="CARXXK010001085">
    <property type="protein sequence ID" value="CAI6373292.1"/>
    <property type="molecule type" value="Genomic_DNA"/>
</dbReference>
<sequence length="181" mass="21345">MLKKPRGTYDECLTVVDGVPITTTVSWKDNKIVNVTSTFIGALEPTKVRRYDKKQKKNVDVERPKIIEVYNKHMGGVDLMDSLIGRREFMANVQKNYGQHNAIGQIPRTFICNSYAKWNRQTRKRQALRRDCLEHWPNYEQQRRVCKMPKCKFQSFTKCSKCCVYLCYNNDRNCFVDFHCS</sequence>
<organism evidence="2 3">
    <name type="scientific">Macrosiphum euphorbiae</name>
    <name type="common">potato aphid</name>
    <dbReference type="NCBI Taxonomy" id="13131"/>
    <lineage>
        <taxon>Eukaryota</taxon>
        <taxon>Metazoa</taxon>
        <taxon>Ecdysozoa</taxon>
        <taxon>Arthropoda</taxon>
        <taxon>Hexapoda</taxon>
        <taxon>Insecta</taxon>
        <taxon>Pterygota</taxon>
        <taxon>Neoptera</taxon>
        <taxon>Paraneoptera</taxon>
        <taxon>Hemiptera</taxon>
        <taxon>Sternorrhyncha</taxon>
        <taxon>Aphidomorpha</taxon>
        <taxon>Aphidoidea</taxon>
        <taxon>Aphididae</taxon>
        <taxon>Macrosiphini</taxon>
        <taxon>Macrosiphum</taxon>
    </lineage>
</organism>
<evidence type="ECO:0000259" key="1">
    <source>
        <dbReference type="Pfam" id="PF13843"/>
    </source>
</evidence>
<gene>
    <name evidence="2" type="ORF">MEUPH1_LOCUS27065</name>
</gene>
<dbReference type="PANTHER" id="PTHR47272">
    <property type="entry name" value="DDE_TNP_1_7 DOMAIN-CONTAINING PROTEIN"/>
    <property type="match status" value="1"/>
</dbReference>
<proteinExistence type="predicted"/>
<name>A0AAV0XZE4_9HEMI</name>
<keyword evidence="3" id="KW-1185">Reference proteome</keyword>
<feature type="domain" description="PiggyBac transposable element-derived protein" evidence="1">
    <location>
        <begin position="22"/>
        <end position="91"/>
    </location>
</feature>
<dbReference type="AlphaFoldDB" id="A0AAV0XZE4"/>
<dbReference type="PANTHER" id="PTHR47272:SF2">
    <property type="entry name" value="PIGGYBAC TRANSPOSABLE ELEMENT-DERIVED PROTEIN 3-LIKE"/>
    <property type="match status" value="1"/>
</dbReference>